<dbReference type="EMBL" id="JAJEPV010000015">
    <property type="protein sequence ID" value="MCC2119493.1"/>
    <property type="molecule type" value="Genomic_DNA"/>
</dbReference>
<evidence type="ECO:0000313" key="2">
    <source>
        <dbReference type="Proteomes" id="UP001197795"/>
    </source>
</evidence>
<organism evidence="1 2">
    <name type="scientific">Waltera acetigignens</name>
    <dbReference type="NCBI Taxonomy" id="2981769"/>
    <lineage>
        <taxon>Bacteria</taxon>
        <taxon>Bacillati</taxon>
        <taxon>Bacillota</taxon>
        <taxon>Clostridia</taxon>
        <taxon>Lachnospirales</taxon>
        <taxon>Lachnospiraceae</taxon>
        <taxon>Waltera</taxon>
    </lineage>
</organism>
<accession>A0AAE3A325</accession>
<evidence type="ECO:0000313" key="1">
    <source>
        <dbReference type="EMBL" id="MCC2119493.1"/>
    </source>
</evidence>
<keyword evidence="2" id="KW-1185">Reference proteome</keyword>
<dbReference type="Proteomes" id="UP001197795">
    <property type="component" value="Unassembled WGS sequence"/>
</dbReference>
<comment type="caution">
    <text evidence="1">The sequence shown here is derived from an EMBL/GenBank/DDBJ whole genome shotgun (WGS) entry which is preliminary data.</text>
</comment>
<dbReference type="RefSeq" id="WP_022312068.1">
    <property type="nucleotide sequence ID" value="NZ_JAJEPV010000015.1"/>
</dbReference>
<proteinExistence type="predicted"/>
<gene>
    <name evidence="1" type="ORF">LKD75_07755</name>
</gene>
<sequence length="95" mass="11096">MQPLYTTLKVNNEIELCEVSDPDCKQLIERALLKNRISYYIRWPKASFFSRKKDACIICINDNVKDAAEEIVRGICDESGYNVRFILKRSSNNYL</sequence>
<reference evidence="1 2" key="1">
    <citation type="submission" date="2021-10" db="EMBL/GenBank/DDBJ databases">
        <title>Anaerobic single-cell dispensing facilitates the cultivation of human gut bacteria.</title>
        <authorList>
            <person name="Afrizal A."/>
        </authorList>
    </citation>
    <scope>NUCLEOTIDE SEQUENCE [LARGE SCALE GENOMIC DNA]</scope>
    <source>
        <strain evidence="1 2">CLA-AA-H273</strain>
    </source>
</reference>
<name>A0AAE3A325_9FIRM</name>
<dbReference type="AlphaFoldDB" id="A0AAE3A325"/>
<protein>
    <submittedName>
        <fullName evidence="1">Uncharacterized protein</fullName>
    </submittedName>
</protein>